<evidence type="ECO:0000313" key="2">
    <source>
        <dbReference type="EMBL" id="MRG97874.1"/>
    </source>
</evidence>
<dbReference type="RefSeq" id="WP_153824651.1">
    <property type="nucleotide sequence ID" value="NZ_WJIE01000022.1"/>
</dbReference>
<proteinExistence type="predicted"/>
<gene>
    <name evidence="2" type="ORF">GF068_39030</name>
</gene>
<feature type="signal peptide" evidence="1">
    <location>
        <begin position="1"/>
        <end position="20"/>
    </location>
</feature>
<organism evidence="2 3">
    <name type="scientific">Polyangium spumosum</name>
    <dbReference type="NCBI Taxonomy" id="889282"/>
    <lineage>
        <taxon>Bacteria</taxon>
        <taxon>Pseudomonadati</taxon>
        <taxon>Myxococcota</taxon>
        <taxon>Polyangia</taxon>
        <taxon>Polyangiales</taxon>
        <taxon>Polyangiaceae</taxon>
        <taxon>Polyangium</taxon>
    </lineage>
</organism>
<comment type="caution">
    <text evidence="2">The sequence shown here is derived from an EMBL/GenBank/DDBJ whole genome shotgun (WGS) entry which is preliminary data.</text>
</comment>
<dbReference type="OrthoDB" id="9841324at2"/>
<dbReference type="PROSITE" id="PS51257">
    <property type="entry name" value="PROKAR_LIPOPROTEIN"/>
    <property type="match status" value="1"/>
</dbReference>
<name>A0A6N7Q6E9_9BACT</name>
<evidence type="ECO:0008006" key="4">
    <source>
        <dbReference type="Google" id="ProtNLM"/>
    </source>
</evidence>
<protein>
    <recommendedName>
        <fullName evidence="4">DUF5666 domain-containing protein</fullName>
    </recommendedName>
</protein>
<sequence length="340" mass="34610">MNIRSITGLLLLSCSLVACGGEPDPPPGSGGAGGMGGGAGGMGGAGGAGGMGGVGGMGGSGGMSDARVVVGVIQAPNELVWQAASVHVVVKVDGVVVRDATIGTGVPAPIVFPQEFELEGLADGALVEVSVETDFDGTGQDVHPRLASTRAKAGKTPLLRVTLSHQGCGAGCGAGLTCNWGRCLDPHLAPEVLEAYSSDWAKYSWCKPKDAGAPTLMLGQGDAMWSPLSDQDTLHVWPGDQGGHHIFAALRTRNLKQMAVVKVSGMLSDTGEVLGPVQSMRVFPDRPAQGFCEATGILFQIDTKLPMAELVGRQVHLKAEVSDADGAAVVEQKTVVIGSP</sequence>
<feature type="chain" id="PRO_5027001296" description="DUF5666 domain-containing protein" evidence="1">
    <location>
        <begin position="21"/>
        <end position="340"/>
    </location>
</feature>
<dbReference type="EMBL" id="WJIE01000022">
    <property type="protein sequence ID" value="MRG97874.1"/>
    <property type="molecule type" value="Genomic_DNA"/>
</dbReference>
<dbReference type="AlphaFoldDB" id="A0A6N7Q6E9"/>
<evidence type="ECO:0000313" key="3">
    <source>
        <dbReference type="Proteomes" id="UP000440224"/>
    </source>
</evidence>
<evidence type="ECO:0000256" key="1">
    <source>
        <dbReference type="SAM" id="SignalP"/>
    </source>
</evidence>
<keyword evidence="1" id="KW-0732">Signal</keyword>
<dbReference type="Proteomes" id="UP000440224">
    <property type="component" value="Unassembled WGS sequence"/>
</dbReference>
<keyword evidence="3" id="KW-1185">Reference proteome</keyword>
<reference evidence="2 3" key="1">
    <citation type="submission" date="2019-10" db="EMBL/GenBank/DDBJ databases">
        <title>A soil myxobacterium in the family Polyangiaceae.</title>
        <authorList>
            <person name="Li Y."/>
            <person name="Wang J."/>
        </authorList>
    </citation>
    <scope>NUCLEOTIDE SEQUENCE [LARGE SCALE GENOMIC DNA]</scope>
    <source>
        <strain evidence="2 3">DSM 14734</strain>
    </source>
</reference>
<accession>A0A6N7Q6E9</accession>